<evidence type="ECO:0000256" key="8">
    <source>
        <dbReference type="ARBA" id="ARBA00023136"/>
    </source>
</evidence>
<feature type="transmembrane region" description="Helical" evidence="9">
    <location>
        <begin position="205"/>
        <end position="224"/>
    </location>
</feature>
<dbReference type="EMBL" id="NGJX01000001">
    <property type="protein sequence ID" value="RSU05588.1"/>
    <property type="molecule type" value="Genomic_DNA"/>
</dbReference>
<dbReference type="AlphaFoldDB" id="A0A369B0S0"/>
<protein>
    <submittedName>
        <fullName evidence="10">Arginine ABC transporter permease</fullName>
    </submittedName>
</protein>
<dbReference type="FunFam" id="1.10.3720.10:FF:000033">
    <property type="entry name" value="Polar amino acid ABC transporter permease"/>
    <property type="match status" value="1"/>
</dbReference>
<dbReference type="GO" id="GO:0022857">
    <property type="term" value="F:transmembrane transporter activity"/>
    <property type="evidence" value="ECO:0007669"/>
    <property type="project" value="InterPro"/>
</dbReference>
<keyword evidence="8 9" id="KW-0472">Membrane</keyword>
<keyword evidence="4" id="KW-1003">Cell membrane</keyword>
<dbReference type="Pfam" id="PF00528">
    <property type="entry name" value="BPD_transp_1"/>
    <property type="match status" value="1"/>
</dbReference>
<evidence type="ECO:0000256" key="7">
    <source>
        <dbReference type="ARBA" id="ARBA00022989"/>
    </source>
</evidence>
<dbReference type="InterPro" id="IPR043429">
    <property type="entry name" value="ArtM/GltK/GlnP/TcyL/YhdX-like"/>
</dbReference>
<keyword evidence="3 9" id="KW-0813">Transport</keyword>
<comment type="similarity">
    <text evidence="2">Belongs to the binding-protein-dependent transport system permease family. HisMQ subfamily.</text>
</comment>
<evidence type="ECO:0000256" key="9">
    <source>
        <dbReference type="RuleBase" id="RU363032"/>
    </source>
</evidence>
<evidence type="ECO:0000256" key="5">
    <source>
        <dbReference type="ARBA" id="ARBA00022692"/>
    </source>
</evidence>
<dbReference type="Proteomes" id="UP000288197">
    <property type="component" value="Unassembled WGS sequence"/>
</dbReference>
<dbReference type="NCBIfam" id="TIGR01726">
    <property type="entry name" value="HEQRo_perm_3TM"/>
    <property type="match status" value="1"/>
</dbReference>
<feature type="transmembrane region" description="Helical" evidence="9">
    <location>
        <begin position="72"/>
        <end position="96"/>
    </location>
</feature>
<dbReference type="CDD" id="cd06261">
    <property type="entry name" value="TM_PBP2"/>
    <property type="match status" value="1"/>
</dbReference>
<evidence type="ECO:0000256" key="6">
    <source>
        <dbReference type="ARBA" id="ARBA00022970"/>
    </source>
</evidence>
<feature type="transmembrane region" description="Helical" evidence="9">
    <location>
        <begin position="20"/>
        <end position="51"/>
    </location>
</feature>
<comment type="caution">
    <text evidence="10">The sequence shown here is derived from an EMBL/GenBank/DDBJ whole genome shotgun (WGS) entry which is preliminary data.</text>
</comment>
<dbReference type="GO" id="GO:0043190">
    <property type="term" value="C:ATP-binding cassette (ABC) transporter complex"/>
    <property type="evidence" value="ECO:0007669"/>
    <property type="project" value="InterPro"/>
</dbReference>
<dbReference type="InterPro" id="IPR000515">
    <property type="entry name" value="MetI-like"/>
</dbReference>
<name>A0A369B0S0_9ENTE</name>
<dbReference type="GeneID" id="63145528"/>
<feature type="transmembrane region" description="Helical" evidence="9">
    <location>
        <begin position="108"/>
        <end position="127"/>
    </location>
</feature>
<dbReference type="SUPFAM" id="SSF161098">
    <property type="entry name" value="MetI-like"/>
    <property type="match status" value="1"/>
</dbReference>
<reference evidence="10 11" key="1">
    <citation type="submission" date="2017-05" db="EMBL/GenBank/DDBJ databases">
        <title>Vagococcus spp. assemblies.</title>
        <authorList>
            <person name="Gulvik C.A."/>
        </authorList>
    </citation>
    <scope>NUCLEOTIDE SEQUENCE [LARGE SCALE GENOMIC DNA]</scope>
    <source>
        <strain evidence="10 11">NCFB 2497</strain>
    </source>
</reference>
<proteinExistence type="inferred from homology"/>
<comment type="subcellular location">
    <subcellularLocation>
        <location evidence="1 9">Cell membrane</location>
        <topology evidence="1 9">Multi-pass membrane protein</topology>
    </subcellularLocation>
</comment>
<keyword evidence="5 9" id="KW-0812">Transmembrane</keyword>
<dbReference type="Gene3D" id="1.10.3720.10">
    <property type="entry name" value="MetI-like"/>
    <property type="match status" value="1"/>
</dbReference>
<dbReference type="RefSeq" id="WP_114288805.1">
    <property type="nucleotide sequence ID" value="NZ_NGJX01000001.1"/>
</dbReference>
<evidence type="ECO:0000313" key="10">
    <source>
        <dbReference type="EMBL" id="RSU05588.1"/>
    </source>
</evidence>
<dbReference type="GO" id="GO:0006865">
    <property type="term" value="P:amino acid transport"/>
    <property type="evidence" value="ECO:0007669"/>
    <property type="project" value="UniProtKB-KW"/>
</dbReference>
<sequence>MNNMFLLGVAMDFGKMIKWIPTFIDGMIVTVVLSLMTVFLGSILGLVATFLQQSQKKSLKAVANIYTQIIRGTPLLVQLYIWLYGLPLIGISLPILPFLGDVYGSREFFTAVVALSINSGAYICELLRGGLESIDKGQMEAGRSLGLSRKETMKSVIIPQAIRVVLPGLGNEFIAMIKESSIVSVVGIFDVMYTSNIVKAATYSIFEPLIIVAIIYFFLTYSLTGIMKQLEKRLSVYD</sequence>
<dbReference type="InterPro" id="IPR035906">
    <property type="entry name" value="MetI-like_sf"/>
</dbReference>
<dbReference type="PROSITE" id="PS50928">
    <property type="entry name" value="ABC_TM1"/>
    <property type="match status" value="1"/>
</dbReference>
<gene>
    <name evidence="10" type="ORF">CBF32_00915</name>
</gene>
<dbReference type="PANTHER" id="PTHR30614:SF20">
    <property type="entry name" value="GLUTAMINE TRANSPORT SYSTEM PERMEASE PROTEIN GLNP"/>
    <property type="match status" value="1"/>
</dbReference>
<evidence type="ECO:0000313" key="11">
    <source>
        <dbReference type="Proteomes" id="UP000288197"/>
    </source>
</evidence>
<evidence type="ECO:0000256" key="1">
    <source>
        <dbReference type="ARBA" id="ARBA00004651"/>
    </source>
</evidence>
<organism evidence="10 11">
    <name type="scientific">Vagococcus fluvialis</name>
    <dbReference type="NCBI Taxonomy" id="2738"/>
    <lineage>
        <taxon>Bacteria</taxon>
        <taxon>Bacillati</taxon>
        <taxon>Bacillota</taxon>
        <taxon>Bacilli</taxon>
        <taxon>Lactobacillales</taxon>
        <taxon>Enterococcaceae</taxon>
        <taxon>Vagococcus</taxon>
    </lineage>
</organism>
<keyword evidence="11" id="KW-1185">Reference proteome</keyword>
<evidence type="ECO:0000256" key="4">
    <source>
        <dbReference type="ARBA" id="ARBA00022475"/>
    </source>
</evidence>
<dbReference type="OrthoDB" id="9805999at2"/>
<accession>A0A369B0S0</accession>
<evidence type="ECO:0000256" key="2">
    <source>
        <dbReference type="ARBA" id="ARBA00010072"/>
    </source>
</evidence>
<keyword evidence="7 9" id="KW-1133">Transmembrane helix</keyword>
<keyword evidence="6" id="KW-0029">Amino-acid transport</keyword>
<evidence type="ECO:0000256" key="3">
    <source>
        <dbReference type="ARBA" id="ARBA00022448"/>
    </source>
</evidence>
<dbReference type="PANTHER" id="PTHR30614">
    <property type="entry name" value="MEMBRANE COMPONENT OF AMINO ACID ABC TRANSPORTER"/>
    <property type="match status" value="1"/>
</dbReference>
<dbReference type="InterPro" id="IPR010065">
    <property type="entry name" value="AA_ABC_transptr_permease_3TM"/>
</dbReference>